<keyword evidence="2" id="KW-1185">Reference proteome</keyword>
<dbReference type="RefSeq" id="WP_130430744.1">
    <property type="nucleotide sequence ID" value="NZ_SHKP01000004.1"/>
</dbReference>
<dbReference type="GO" id="GO:0008168">
    <property type="term" value="F:methyltransferase activity"/>
    <property type="evidence" value="ECO:0007669"/>
    <property type="project" value="UniProtKB-KW"/>
</dbReference>
<dbReference type="Gene3D" id="3.40.50.150">
    <property type="entry name" value="Vaccinia Virus protein VP39"/>
    <property type="match status" value="1"/>
</dbReference>
<organism evidence="1 2">
    <name type="scientific">Rivibacter subsaxonicus</name>
    <dbReference type="NCBI Taxonomy" id="457575"/>
    <lineage>
        <taxon>Bacteria</taxon>
        <taxon>Pseudomonadati</taxon>
        <taxon>Pseudomonadota</taxon>
        <taxon>Betaproteobacteria</taxon>
        <taxon>Burkholderiales</taxon>
        <taxon>Rivibacter</taxon>
    </lineage>
</organism>
<dbReference type="InterPro" id="IPR029063">
    <property type="entry name" value="SAM-dependent_MTases_sf"/>
</dbReference>
<reference evidence="1 2" key="1">
    <citation type="submission" date="2019-02" db="EMBL/GenBank/DDBJ databases">
        <title>Genomic Encyclopedia of Type Strains, Phase IV (KMG-IV): sequencing the most valuable type-strain genomes for metagenomic binning, comparative biology and taxonomic classification.</title>
        <authorList>
            <person name="Goeker M."/>
        </authorList>
    </citation>
    <scope>NUCLEOTIDE SEQUENCE [LARGE SCALE GENOMIC DNA]</scope>
    <source>
        <strain evidence="1 2">DSM 19570</strain>
    </source>
</reference>
<accession>A0A4Q7W195</accession>
<dbReference type="OrthoDB" id="9798249at2"/>
<name>A0A4Q7W195_9BURK</name>
<proteinExistence type="predicted"/>
<sequence length="233" mass="25874">MNNALPDLHLDLGCGKRPRNPYERVRLCGVDIRPMQSTEGFEYRHANLAIEPIPFESDRFASVSAFDFIEHVPRLMLAADGRGTIFPFVRLMGEIWRVLAPGGLLYAVTPAYPHAEAFQDPTHVNIITERTHEYFCGAKPLASIYGFEGQFELRRLEWVHVQEAYTARPPTPPPPAAKPPLARSVRDAVRRLRGRAVPPPSHGPYLLWELQAVKAAAADADVGASSSDVDAAR</sequence>
<comment type="caution">
    <text evidence="1">The sequence shown here is derived from an EMBL/GenBank/DDBJ whole genome shotgun (WGS) entry which is preliminary data.</text>
</comment>
<dbReference type="SUPFAM" id="SSF53335">
    <property type="entry name" value="S-adenosyl-L-methionine-dependent methyltransferases"/>
    <property type="match status" value="1"/>
</dbReference>
<protein>
    <submittedName>
        <fullName evidence="1">Methyltransferase family protein</fullName>
    </submittedName>
</protein>
<keyword evidence="1" id="KW-0808">Transferase</keyword>
<dbReference type="Proteomes" id="UP000293671">
    <property type="component" value="Unassembled WGS sequence"/>
</dbReference>
<dbReference type="AlphaFoldDB" id="A0A4Q7W195"/>
<evidence type="ECO:0000313" key="2">
    <source>
        <dbReference type="Proteomes" id="UP000293671"/>
    </source>
</evidence>
<evidence type="ECO:0000313" key="1">
    <source>
        <dbReference type="EMBL" id="RZU03034.1"/>
    </source>
</evidence>
<keyword evidence="1" id="KW-0489">Methyltransferase</keyword>
<gene>
    <name evidence="1" type="ORF">EV670_1065</name>
</gene>
<dbReference type="EMBL" id="SHKP01000004">
    <property type="protein sequence ID" value="RZU03034.1"/>
    <property type="molecule type" value="Genomic_DNA"/>
</dbReference>
<dbReference type="GO" id="GO:0032259">
    <property type="term" value="P:methylation"/>
    <property type="evidence" value="ECO:0007669"/>
    <property type="project" value="UniProtKB-KW"/>
</dbReference>